<feature type="compositionally biased region" description="Basic and acidic residues" evidence="1">
    <location>
        <begin position="147"/>
        <end position="164"/>
    </location>
</feature>
<feature type="region of interest" description="Disordered" evidence="1">
    <location>
        <begin position="121"/>
        <end position="165"/>
    </location>
</feature>
<evidence type="ECO:0000313" key="4">
    <source>
        <dbReference type="Proteomes" id="UP000292734"/>
    </source>
</evidence>
<comment type="caution">
    <text evidence="3">The sequence shown here is derived from an EMBL/GenBank/DDBJ whole genome shotgun (WGS) entry which is preliminary data.</text>
</comment>
<proteinExistence type="predicted"/>
<evidence type="ECO:0000313" key="3">
    <source>
        <dbReference type="EMBL" id="RYL98588.1"/>
    </source>
</evidence>
<keyword evidence="2" id="KW-0812">Transmembrane</keyword>
<evidence type="ECO:0000256" key="2">
    <source>
        <dbReference type="SAM" id="Phobius"/>
    </source>
</evidence>
<keyword evidence="2" id="KW-0472">Membrane</keyword>
<protein>
    <submittedName>
        <fullName evidence="3">Uncharacterized protein</fullName>
    </submittedName>
</protein>
<evidence type="ECO:0000256" key="1">
    <source>
        <dbReference type="SAM" id="MobiDB-lite"/>
    </source>
</evidence>
<accession>A0A4Q4IY50</accession>
<dbReference type="EMBL" id="SEOM01000008">
    <property type="protein sequence ID" value="RYL98588.1"/>
    <property type="molecule type" value="Genomic_DNA"/>
</dbReference>
<name>A0A4Q4IY50_9SPHN</name>
<dbReference type="RefSeq" id="WP_025772444.1">
    <property type="nucleotide sequence ID" value="NZ_JACBZE010000009.1"/>
</dbReference>
<reference evidence="3 4" key="1">
    <citation type="submission" date="2019-02" db="EMBL/GenBank/DDBJ databases">
        <authorList>
            <person name="Feng G."/>
        </authorList>
    </citation>
    <scope>NUCLEOTIDE SEQUENCE [LARGE SCALE GENOMIC DNA]</scope>
    <source>
        <strain evidence="3 4">DSM 26779</strain>
    </source>
</reference>
<sequence>MNRRFIDWIWHIRGSLPLAPGQSGDDAFGRLDPLFHEPGTSHDRTDDTLTFRKKGQAAQDKMSIFDSGVLQVRKGAAGLVLHYRLSSRALLFCFLAPLLFLGFAQLTIAVGKIEKATAHAAEKKPEKKDASLPQHPIDKFLGAPAPEKPKKDKAGKSGEDDKKPSPKAAYVFAAIFAALYGIGRVLEGKLVRSLFRKRLLGA</sequence>
<organism evidence="3 4">
    <name type="scientific">Sphingobium indicum</name>
    <dbReference type="NCBI Taxonomy" id="332055"/>
    <lineage>
        <taxon>Bacteria</taxon>
        <taxon>Pseudomonadati</taxon>
        <taxon>Pseudomonadota</taxon>
        <taxon>Alphaproteobacteria</taxon>
        <taxon>Sphingomonadales</taxon>
        <taxon>Sphingomonadaceae</taxon>
        <taxon>Sphingobium</taxon>
    </lineage>
</organism>
<dbReference type="Proteomes" id="UP000292734">
    <property type="component" value="Unassembled WGS sequence"/>
</dbReference>
<feature type="transmembrane region" description="Helical" evidence="2">
    <location>
        <begin position="89"/>
        <end position="110"/>
    </location>
</feature>
<feature type="transmembrane region" description="Helical" evidence="2">
    <location>
        <begin position="168"/>
        <end position="186"/>
    </location>
</feature>
<gene>
    <name evidence="3" type="ORF">EWH08_17200</name>
</gene>
<feature type="compositionally biased region" description="Basic and acidic residues" evidence="1">
    <location>
        <begin position="121"/>
        <end position="130"/>
    </location>
</feature>
<dbReference type="AlphaFoldDB" id="A0A4Q4IY50"/>
<keyword evidence="2" id="KW-1133">Transmembrane helix</keyword>